<comment type="caution">
    <text evidence="1">The sequence shown here is derived from an EMBL/GenBank/DDBJ whole genome shotgun (WGS) entry which is preliminary data.</text>
</comment>
<organism evidence="1 2">
    <name type="scientific">Sphingobium boeckii</name>
    <dbReference type="NCBI Taxonomy" id="1082345"/>
    <lineage>
        <taxon>Bacteria</taxon>
        <taxon>Pseudomonadati</taxon>
        <taxon>Pseudomonadota</taxon>
        <taxon>Alphaproteobacteria</taxon>
        <taxon>Sphingomonadales</taxon>
        <taxon>Sphingomonadaceae</taxon>
        <taxon>Sphingobium</taxon>
    </lineage>
</organism>
<gene>
    <name evidence="1" type="ORF">FHS49_002134</name>
</gene>
<dbReference type="InterPro" id="IPR010985">
    <property type="entry name" value="Ribbon_hlx_hlx"/>
</dbReference>
<dbReference type="RefSeq" id="WP_184018169.1">
    <property type="nucleotide sequence ID" value="NZ_JACIJC010000003.1"/>
</dbReference>
<proteinExistence type="predicted"/>
<accession>A0A7W9EEC6</accession>
<evidence type="ECO:0000313" key="2">
    <source>
        <dbReference type="Proteomes" id="UP000549617"/>
    </source>
</evidence>
<reference evidence="1 2" key="1">
    <citation type="submission" date="2020-08" db="EMBL/GenBank/DDBJ databases">
        <title>Genomic Encyclopedia of Type Strains, Phase IV (KMG-IV): sequencing the most valuable type-strain genomes for metagenomic binning, comparative biology and taxonomic classification.</title>
        <authorList>
            <person name="Goeker M."/>
        </authorList>
    </citation>
    <scope>NUCLEOTIDE SEQUENCE [LARGE SCALE GENOMIC DNA]</scope>
    <source>
        <strain evidence="1 2">DSM 25079</strain>
    </source>
</reference>
<evidence type="ECO:0000313" key="1">
    <source>
        <dbReference type="EMBL" id="MBB5686118.1"/>
    </source>
</evidence>
<dbReference type="Proteomes" id="UP000549617">
    <property type="component" value="Unassembled WGS sequence"/>
</dbReference>
<sequence>MSKTSVITARLDPETLELVDKVAKSHGRSRAWFAAHAIQRVAESEADFLAFVQVGIDAADRGELIPQDEVFAKIRARRQGREAA</sequence>
<dbReference type="GO" id="GO:0006355">
    <property type="term" value="P:regulation of DNA-templated transcription"/>
    <property type="evidence" value="ECO:0007669"/>
    <property type="project" value="InterPro"/>
</dbReference>
<dbReference type="EMBL" id="JACIJC010000003">
    <property type="protein sequence ID" value="MBB5686118.1"/>
    <property type="molecule type" value="Genomic_DNA"/>
</dbReference>
<name>A0A7W9EEC6_9SPHN</name>
<dbReference type="SUPFAM" id="SSF47598">
    <property type="entry name" value="Ribbon-helix-helix"/>
    <property type="match status" value="1"/>
</dbReference>
<dbReference type="AlphaFoldDB" id="A0A7W9EEC6"/>
<keyword evidence="2" id="KW-1185">Reference proteome</keyword>
<protein>
    <submittedName>
        <fullName evidence="1">Putative transcriptional regulator</fullName>
    </submittedName>
</protein>